<keyword evidence="3" id="KW-0418">Kinase</keyword>
<gene>
    <name evidence="7" type="ORF">MNKW57_24740</name>
</gene>
<name>A0ABQ6M1B6_9GAMM</name>
<protein>
    <recommendedName>
        <fullName evidence="6">Protein kinase domain-containing protein</fullName>
    </recommendedName>
</protein>
<keyword evidence="2" id="KW-0547">Nucleotide-binding</keyword>
<dbReference type="InterPro" id="IPR000719">
    <property type="entry name" value="Prot_kinase_dom"/>
</dbReference>
<dbReference type="InterPro" id="IPR042095">
    <property type="entry name" value="SUMF_sf"/>
</dbReference>
<sequence>MDYEAPPSSGTLEIPGYRILKKINQGGMSTVYLAIQRSVGRQVALKVMSPVLNADPVFGERFQREANIVGQLSHPNIVGIHDIGRYRSLNYIAMDYLSGGSISDKLATAIIEPLEALQYTREVAMALDHAHSKGYVHRDLKPENILFREDGSTVLTDFGVARAIAKTTRNTTTGMVVGTPHYMSPEQARGVAVDGRADLYSLGVVFYEMLTGTVPFQADEAVAIAIKHLTDPVPRLPARFALYQNLINRFLAKDPEKRFQRGLEVVDAIDQLIAAMAGKAPSQVSHLNNTSIGLSSLVRALLLTLLATVTERMRGAFSYLAKDPQDQQPQRAEQETLMRIQEIIRHAPRKRSRLRVALTSVAVVASVWLLLSSAKYFFGWQPGGPEVLDRHLAQTGDWLYGDESTLGGAEIPPPGQATPVSAVGPVNGEPQDSMLAAGVTPLESPSAGAAVEGTPDNQAESTDLSGVVVRAPSIPDTAQPANRVATAPDPAIKAQIAATTEETRPEDTDPAAAETLAATPSGDGSAANDETGRDEVASNEAARDKIVTAPAEAAADPTYRLTVKPTPAGARVRIMNIRERYQPGMALAPGRYEIEVSADLFRTTRKWVTLSDDNLQLPVNLEPEARHGKQIQSRLASGGRGPEMIVIQPGAFELGNERRAPASPQKPVKIQQPFALSKTEVRFADYRRFAEATGRPLPANANWAGDDRPVINVSWEDAKAYTEWLSNETGRNYRLPSEAEWEYAARAGRQSIFWWGERDARGKANCRRGCDSDFITLFGAKTAPVGSFSANPFGLYDTAGNVAEWVQDCYWSGHDRNPGNGAPVEIRDCRLRAVKGGSMRDPLRNISADYRKGLDAEARQKDVGFRVLLELPDSDG</sequence>
<dbReference type="InterPro" id="IPR005532">
    <property type="entry name" value="SUMF_dom"/>
</dbReference>
<evidence type="ECO:0000313" key="7">
    <source>
        <dbReference type="EMBL" id="GMG88153.1"/>
    </source>
</evidence>
<dbReference type="Gene3D" id="3.30.200.20">
    <property type="entry name" value="Phosphorylase Kinase, domain 1"/>
    <property type="match status" value="1"/>
</dbReference>
<dbReference type="RefSeq" id="WP_285764765.1">
    <property type="nucleotide sequence ID" value="NZ_BSYJ01000005.1"/>
</dbReference>
<dbReference type="SMART" id="SM00220">
    <property type="entry name" value="S_TKc"/>
    <property type="match status" value="1"/>
</dbReference>
<dbReference type="PROSITE" id="PS00108">
    <property type="entry name" value="PROTEIN_KINASE_ST"/>
    <property type="match status" value="1"/>
</dbReference>
<dbReference type="InterPro" id="IPR008271">
    <property type="entry name" value="Ser/Thr_kinase_AS"/>
</dbReference>
<organism evidence="7 8">
    <name type="scientific">Biformimicrobium ophioploci</name>
    <dbReference type="NCBI Taxonomy" id="3036711"/>
    <lineage>
        <taxon>Bacteria</taxon>
        <taxon>Pseudomonadati</taxon>
        <taxon>Pseudomonadota</taxon>
        <taxon>Gammaproteobacteria</taxon>
        <taxon>Cellvibrionales</taxon>
        <taxon>Microbulbiferaceae</taxon>
        <taxon>Biformimicrobium</taxon>
    </lineage>
</organism>
<feature type="compositionally biased region" description="Basic and acidic residues" evidence="5">
    <location>
        <begin position="530"/>
        <end position="545"/>
    </location>
</feature>
<dbReference type="Pfam" id="PF00069">
    <property type="entry name" value="Pkinase"/>
    <property type="match status" value="1"/>
</dbReference>
<accession>A0ABQ6M1B6</accession>
<feature type="domain" description="Protein kinase" evidence="6">
    <location>
        <begin position="17"/>
        <end position="273"/>
    </location>
</feature>
<dbReference type="PANTHER" id="PTHR43289:SF6">
    <property type="entry name" value="SERINE_THREONINE-PROTEIN KINASE NEKL-3"/>
    <property type="match status" value="1"/>
</dbReference>
<keyword evidence="1" id="KW-0808">Transferase</keyword>
<dbReference type="Gene3D" id="3.90.1580.10">
    <property type="entry name" value="paralog of FGE (formylglycine-generating enzyme)"/>
    <property type="match status" value="1"/>
</dbReference>
<dbReference type="SUPFAM" id="SSF56436">
    <property type="entry name" value="C-type lectin-like"/>
    <property type="match status" value="1"/>
</dbReference>
<dbReference type="Gene3D" id="1.10.510.10">
    <property type="entry name" value="Transferase(Phosphotransferase) domain 1"/>
    <property type="match status" value="1"/>
</dbReference>
<dbReference type="PANTHER" id="PTHR43289">
    <property type="entry name" value="MITOGEN-ACTIVATED PROTEIN KINASE KINASE KINASE 20-RELATED"/>
    <property type="match status" value="1"/>
</dbReference>
<comment type="caution">
    <text evidence="7">The sequence shown here is derived from an EMBL/GenBank/DDBJ whole genome shotgun (WGS) entry which is preliminary data.</text>
</comment>
<keyword evidence="8" id="KW-1185">Reference proteome</keyword>
<dbReference type="CDD" id="cd14014">
    <property type="entry name" value="STKc_PknB_like"/>
    <property type="match status" value="1"/>
</dbReference>
<evidence type="ECO:0000256" key="3">
    <source>
        <dbReference type="ARBA" id="ARBA00022777"/>
    </source>
</evidence>
<dbReference type="InterPro" id="IPR016187">
    <property type="entry name" value="CTDL_fold"/>
</dbReference>
<keyword evidence="4" id="KW-0067">ATP-binding</keyword>
<feature type="region of interest" description="Disordered" evidence="5">
    <location>
        <begin position="516"/>
        <end position="545"/>
    </location>
</feature>
<dbReference type="InterPro" id="IPR011009">
    <property type="entry name" value="Kinase-like_dom_sf"/>
</dbReference>
<dbReference type="PROSITE" id="PS50011">
    <property type="entry name" value="PROTEIN_KINASE_DOM"/>
    <property type="match status" value="1"/>
</dbReference>
<evidence type="ECO:0000313" key="8">
    <source>
        <dbReference type="Proteomes" id="UP001224392"/>
    </source>
</evidence>
<dbReference type="SUPFAM" id="SSF56112">
    <property type="entry name" value="Protein kinase-like (PK-like)"/>
    <property type="match status" value="1"/>
</dbReference>
<dbReference type="EMBL" id="BSYJ01000005">
    <property type="protein sequence ID" value="GMG88153.1"/>
    <property type="molecule type" value="Genomic_DNA"/>
</dbReference>
<evidence type="ECO:0000256" key="1">
    <source>
        <dbReference type="ARBA" id="ARBA00022679"/>
    </source>
</evidence>
<evidence type="ECO:0000256" key="4">
    <source>
        <dbReference type="ARBA" id="ARBA00022840"/>
    </source>
</evidence>
<dbReference type="Pfam" id="PF03781">
    <property type="entry name" value="FGE-sulfatase"/>
    <property type="match status" value="1"/>
</dbReference>
<evidence type="ECO:0000259" key="6">
    <source>
        <dbReference type="PROSITE" id="PS50011"/>
    </source>
</evidence>
<feature type="region of interest" description="Disordered" evidence="5">
    <location>
        <begin position="403"/>
        <end position="433"/>
    </location>
</feature>
<proteinExistence type="predicted"/>
<dbReference type="Proteomes" id="UP001224392">
    <property type="component" value="Unassembled WGS sequence"/>
</dbReference>
<feature type="region of interest" description="Disordered" evidence="5">
    <location>
        <begin position="444"/>
        <end position="463"/>
    </location>
</feature>
<reference evidence="7 8" key="1">
    <citation type="submission" date="2023-04" db="EMBL/GenBank/DDBJ databases">
        <title>Marinobulbifer ophiurae gen. nov., sp. Nov., isolate from tissue of brittle star Ophioplocus japonicus.</title>
        <authorList>
            <person name="Kawano K."/>
            <person name="Sawayama S."/>
            <person name="Nakagawa S."/>
        </authorList>
    </citation>
    <scope>NUCLEOTIDE SEQUENCE [LARGE SCALE GENOMIC DNA]</scope>
    <source>
        <strain evidence="7 8">NKW57</strain>
    </source>
</reference>
<evidence type="ECO:0000256" key="2">
    <source>
        <dbReference type="ARBA" id="ARBA00022741"/>
    </source>
</evidence>
<evidence type="ECO:0000256" key="5">
    <source>
        <dbReference type="SAM" id="MobiDB-lite"/>
    </source>
</evidence>